<organism evidence="1 2">
    <name type="scientific">Symbiodinium microadriaticum</name>
    <name type="common">Dinoflagellate</name>
    <name type="synonym">Zooxanthella microadriatica</name>
    <dbReference type="NCBI Taxonomy" id="2951"/>
    <lineage>
        <taxon>Eukaryota</taxon>
        <taxon>Sar</taxon>
        <taxon>Alveolata</taxon>
        <taxon>Dinophyceae</taxon>
        <taxon>Suessiales</taxon>
        <taxon>Symbiodiniaceae</taxon>
        <taxon>Symbiodinium</taxon>
    </lineage>
</organism>
<name>A0A1Q9E927_SYMMI</name>
<comment type="caution">
    <text evidence="1">The sequence shown here is derived from an EMBL/GenBank/DDBJ whole genome shotgun (WGS) entry which is preliminary data.</text>
</comment>
<keyword evidence="2" id="KW-1185">Reference proteome</keyword>
<dbReference type="AlphaFoldDB" id="A0A1Q9E927"/>
<accession>A0A1Q9E927</accession>
<reference evidence="1 2" key="1">
    <citation type="submission" date="2016-02" db="EMBL/GenBank/DDBJ databases">
        <title>Genome analysis of coral dinoflagellate symbionts highlights evolutionary adaptations to a symbiotic lifestyle.</title>
        <authorList>
            <person name="Aranda M."/>
            <person name="Li Y."/>
            <person name="Liew Y.J."/>
            <person name="Baumgarten S."/>
            <person name="Simakov O."/>
            <person name="Wilson M."/>
            <person name="Piel J."/>
            <person name="Ashoor H."/>
            <person name="Bougouffa S."/>
            <person name="Bajic V.B."/>
            <person name="Ryu T."/>
            <person name="Ravasi T."/>
            <person name="Bayer T."/>
            <person name="Micklem G."/>
            <person name="Kim H."/>
            <person name="Bhak J."/>
            <person name="Lajeunesse T.C."/>
            <person name="Voolstra C.R."/>
        </authorList>
    </citation>
    <scope>NUCLEOTIDE SEQUENCE [LARGE SCALE GENOMIC DNA]</scope>
    <source>
        <strain evidence="1 2">CCMP2467</strain>
    </source>
</reference>
<dbReference type="Proteomes" id="UP000186817">
    <property type="component" value="Unassembled WGS sequence"/>
</dbReference>
<dbReference type="EMBL" id="LSRX01000222">
    <property type="protein sequence ID" value="OLQ03925.1"/>
    <property type="molecule type" value="Genomic_DNA"/>
</dbReference>
<gene>
    <name evidence="1" type="ORF">AK812_SmicGene13028</name>
</gene>
<proteinExistence type="predicted"/>
<evidence type="ECO:0000313" key="1">
    <source>
        <dbReference type="EMBL" id="OLQ03925.1"/>
    </source>
</evidence>
<protein>
    <submittedName>
        <fullName evidence="1">Uncharacterized protein</fullName>
    </submittedName>
</protein>
<dbReference type="OrthoDB" id="432039at2759"/>
<evidence type="ECO:0000313" key="2">
    <source>
        <dbReference type="Proteomes" id="UP000186817"/>
    </source>
</evidence>
<sequence length="223" mass="24350">MSRPATYDTLQKNLGQDARMTLHQEAVLHETSSWRCVGCNFAADSAHGDPHSDSEAIRAGGETYCLKQIGSYQTVVMATEFSRRWPIGSEAHVSLLEAAKTCVTMQLLPEAIDHMKTDARMTLHQEAVLHETSSWRCVGCNFAADSAHGDPHSDSEAIRAGGETYCLKQIGSYQTVVMATEFSRCWPIGSEAHVSLLEAAKTCVTMQLLPEAIDHMKTVGHAA</sequence>